<dbReference type="EMBL" id="JAGGJA010000003">
    <property type="protein sequence ID" value="MCW9706382.1"/>
    <property type="molecule type" value="Genomic_DNA"/>
</dbReference>
<dbReference type="RefSeq" id="WP_265765087.1">
    <property type="nucleotide sequence ID" value="NZ_JAGGJA010000003.1"/>
</dbReference>
<dbReference type="Pfam" id="PF13495">
    <property type="entry name" value="Phage_int_SAM_4"/>
    <property type="match status" value="1"/>
</dbReference>
<comment type="caution">
    <text evidence="5">The sequence shown here is derived from an EMBL/GenBank/DDBJ whole genome shotgun (WGS) entry which is preliminary data.</text>
</comment>
<dbReference type="Gene3D" id="1.10.150.130">
    <property type="match status" value="1"/>
</dbReference>
<evidence type="ECO:0000256" key="1">
    <source>
        <dbReference type="ARBA" id="ARBA00022908"/>
    </source>
</evidence>
<dbReference type="PROSITE" id="PS51900">
    <property type="entry name" value="CB"/>
    <property type="match status" value="1"/>
</dbReference>
<evidence type="ECO:0000313" key="5">
    <source>
        <dbReference type="EMBL" id="MCW9706382.1"/>
    </source>
</evidence>
<gene>
    <name evidence="5" type="ORF">J6I44_05930</name>
</gene>
<protein>
    <submittedName>
        <fullName evidence="5">Phage integrase N-terminal SAM-like domain-containing protein</fullName>
    </submittedName>
</protein>
<evidence type="ECO:0000256" key="3">
    <source>
        <dbReference type="PROSITE-ProRule" id="PRU01248"/>
    </source>
</evidence>
<name>A0ABT3PKD6_9BACT</name>
<evidence type="ECO:0000256" key="2">
    <source>
        <dbReference type="ARBA" id="ARBA00023125"/>
    </source>
</evidence>
<dbReference type="InterPro" id="IPR010998">
    <property type="entry name" value="Integrase_recombinase_N"/>
</dbReference>
<accession>A0ABT3PKD6</accession>
<sequence>MMGKSRLLSKLRTEVRRQNYSYSTEQAYADWVKRYVQFHSLSHPQEMAEPEVIAYLNYLAEERQVAVAAQNQALSALLFLYKFVLHQPLQKINGLEKPLSHDEKEA</sequence>
<organism evidence="5 6">
    <name type="scientific">Fodinibius salsisoli</name>
    <dbReference type="NCBI Taxonomy" id="2820877"/>
    <lineage>
        <taxon>Bacteria</taxon>
        <taxon>Pseudomonadati</taxon>
        <taxon>Balneolota</taxon>
        <taxon>Balneolia</taxon>
        <taxon>Balneolales</taxon>
        <taxon>Balneolaceae</taxon>
        <taxon>Fodinibius</taxon>
    </lineage>
</organism>
<dbReference type="InterPro" id="IPR004107">
    <property type="entry name" value="Integrase_SAM-like_N"/>
</dbReference>
<keyword evidence="6" id="KW-1185">Reference proteome</keyword>
<keyword evidence="2 3" id="KW-0238">DNA-binding</keyword>
<dbReference type="Proteomes" id="UP001207918">
    <property type="component" value="Unassembled WGS sequence"/>
</dbReference>
<evidence type="ECO:0000313" key="6">
    <source>
        <dbReference type="Proteomes" id="UP001207918"/>
    </source>
</evidence>
<evidence type="ECO:0000259" key="4">
    <source>
        <dbReference type="PROSITE" id="PS51900"/>
    </source>
</evidence>
<dbReference type="InterPro" id="IPR044068">
    <property type="entry name" value="CB"/>
</dbReference>
<reference evidence="5 6" key="1">
    <citation type="submission" date="2021-03" db="EMBL/GenBank/DDBJ databases">
        <title>Aliifodinibius sp. nov., a new bacterium isolated from saline soil.</title>
        <authorList>
            <person name="Galisteo C."/>
            <person name="De La Haba R."/>
            <person name="Sanchez-Porro C."/>
            <person name="Ventosa A."/>
        </authorList>
    </citation>
    <scope>NUCLEOTIDE SEQUENCE [LARGE SCALE GENOMIC DNA]</scope>
    <source>
        <strain evidence="5 6">1BSP15-2V2</strain>
    </source>
</reference>
<proteinExistence type="predicted"/>
<keyword evidence="1" id="KW-0229">DNA integration</keyword>
<feature type="domain" description="Core-binding (CB)" evidence="4">
    <location>
        <begin position="2"/>
        <end position="85"/>
    </location>
</feature>